<dbReference type="SMART" id="SM00382">
    <property type="entry name" value="AAA"/>
    <property type="match status" value="1"/>
</dbReference>
<proteinExistence type="predicted"/>
<dbReference type="InterPro" id="IPR003439">
    <property type="entry name" value="ABC_transporter-like_ATP-bd"/>
</dbReference>
<reference evidence="5 6" key="1">
    <citation type="submission" date="2011-01" db="EMBL/GenBank/DDBJ databases">
        <title>Whole genome sequence of Caldisericum exile AZM16c01.</title>
        <authorList>
            <person name="Narita-Yamada S."/>
            <person name="Kawakoshi A."/>
            <person name="Nakamura S."/>
            <person name="Sasagawa M."/>
            <person name="Fukada J."/>
            <person name="Sekine M."/>
            <person name="Kato Y."/>
            <person name="Fukai R."/>
            <person name="Sasaki K."/>
            <person name="Hanamaki A."/>
            <person name="Narita H."/>
            <person name="Konno Y."/>
            <person name="Mori K."/>
            <person name="Yamazaki S."/>
            <person name="Suzuki K."/>
            <person name="Fujita N."/>
        </authorList>
    </citation>
    <scope>NUCLEOTIDE SEQUENCE [LARGE SCALE GENOMIC DNA]</scope>
    <source>
        <strain evidence="6">DSM 21853 / NBRC 104410 / AZM16c01</strain>
    </source>
</reference>
<protein>
    <submittedName>
        <fullName evidence="5">Molybdate ABC transporter ATP-binding protein</fullName>
    </submittedName>
</protein>
<accession>A0A7U6GDV2</accession>
<sequence>MLYIENLNVKIGNFYLKNINLKIFDEEYFIILGNSGAGKTALLETMAGRYFPSSGKIIFGSRDITRMTPKDREIGFVPQDYLLFPHLSVLENITLGKVPLDKKVIEFLNIEKLLERHPSTLSGGEKQRVALARALVKKPKLLLLDEPTSSLDTEIKKSVWDLLLLVKQQFKITVLHVTHDLSEAYYMSERIAIMRNGEIETVGVFSEIMKSKSEKVALAILKKGDIFEDFQMINNSLNRDANPLSYSLYIPYLHNERRFRGGD</sequence>
<evidence type="ECO:0000313" key="5">
    <source>
        <dbReference type="EMBL" id="BAL80576.1"/>
    </source>
</evidence>
<dbReference type="OrthoDB" id="9802264at2"/>
<dbReference type="EMBL" id="AP012051">
    <property type="protein sequence ID" value="BAL80576.1"/>
    <property type="molecule type" value="Genomic_DNA"/>
</dbReference>
<dbReference type="PROSITE" id="PS00211">
    <property type="entry name" value="ABC_TRANSPORTER_1"/>
    <property type="match status" value="1"/>
</dbReference>
<keyword evidence="6" id="KW-1185">Reference proteome</keyword>
<dbReference type="InterPro" id="IPR027417">
    <property type="entry name" value="P-loop_NTPase"/>
</dbReference>
<dbReference type="AlphaFoldDB" id="A0A7U6GDV2"/>
<dbReference type="PROSITE" id="PS50893">
    <property type="entry name" value="ABC_TRANSPORTER_2"/>
    <property type="match status" value="1"/>
</dbReference>
<evidence type="ECO:0000256" key="3">
    <source>
        <dbReference type="ARBA" id="ARBA00022840"/>
    </source>
</evidence>
<keyword evidence="1" id="KW-0813">Transport</keyword>
<dbReference type="Proteomes" id="UP000004793">
    <property type="component" value="Chromosome"/>
</dbReference>
<dbReference type="PANTHER" id="PTHR42781:SF4">
    <property type="entry name" value="SPERMIDINE_PUTRESCINE IMPORT ATP-BINDING PROTEIN POTA"/>
    <property type="match status" value="1"/>
</dbReference>
<dbReference type="InterPro" id="IPR003593">
    <property type="entry name" value="AAA+_ATPase"/>
</dbReference>
<dbReference type="SUPFAM" id="SSF52540">
    <property type="entry name" value="P-loop containing nucleoside triphosphate hydrolases"/>
    <property type="match status" value="1"/>
</dbReference>
<name>A0A7U6GDV2_CALEA</name>
<evidence type="ECO:0000256" key="2">
    <source>
        <dbReference type="ARBA" id="ARBA00022741"/>
    </source>
</evidence>
<keyword evidence="2" id="KW-0547">Nucleotide-binding</keyword>
<evidence type="ECO:0000256" key="1">
    <source>
        <dbReference type="ARBA" id="ARBA00022448"/>
    </source>
</evidence>
<organism evidence="5 6">
    <name type="scientific">Caldisericum exile (strain DSM 21853 / NBRC 104410 / AZM16c01)</name>
    <dbReference type="NCBI Taxonomy" id="511051"/>
    <lineage>
        <taxon>Bacteria</taxon>
        <taxon>Pseudomonadati</taxon>
        <taxon>Caldisericota/Cryosericota group</taxon>
        <taxon>Caldisericota</taxon>
        <taxon>Caldisericia</taxon>
        <taxon>Caldisericales</taxon>
        <taxon>Caldisericaceae</taxon>
        <taxon>Caldisericum</taxon>
    </lineage>
</organism>
<keyword evidence="3 5" id="KW-0067">ATP-binding</keyword>
<feature type="domain" description="ABC transporter" evidence="4">
    <location>
        <begin position="1"/>
        <end position="221"/>
    </location>
</feature>
<dbReference type="PANTHER" id="PTHR42781">
    <property type="entry name" value="SPERMIDINE/PUTRESCINE IMPORT ATP-BINDING PROTEIN POTA"/>
    <property type="match status" value="1"/>
</dbReference>
<evidence type="ECO:0000313" key="6">
    <source>
        <dbReference type="Proteomes" id="UP000004793"/>
    </source>
</evidence>
<dbReference type="Pfam" id="PF00005">
    <property type="entry name" value="ABC_tran"/>
    <property type="match status" value="1"/>
</dbReference>
<evidence type="ECO:0000259" key="4">
    <source>
        <dbReference type="PROSITE" id="PS50893"/>
    </source>
</evidence>
<dbReference type="RefSeq" id="WP_014452982.1">
    <property type="nucleotide sequence ID" value="NC_017096.1"/>
</dbReference>
<dbReference type="GO" id="GO:0016887">
    <property type="term" value="F:ATP hydrolysis activity"/>
    <property type="evidence" value="ECO:0007669"/>
    <property type="project" value="InterPro"/>
</dbReference>
<dbReference type="InterPro" id="IPR017871">
    <property type="entry name" value="ABC_transporter-like_CS"/>
</dbReference>
<dbReference type="InterPro" id="IPR050093">
    <property type="entry name" value="ABC_SmlMolc_Importer"/>
</dbReference>
<dbReference type="Gene3D" id="3.40.50.300">
    <property type="entry name" value="P-loop containing nucleotide triphosphate hydrolases"/>
    <property type="match status" value="1"/>
</dbReference>
<dbReference type="KEGG" id="cex:CSE_04500"/>
<gene>
    <name evidence="5" type="ordered locus">CSE_04500</name>
</gene>
<dbReference type="GO" id="GO:0005524">
    <property type="term" value="F:ATP binding"/>
    <property type="evidence" value="ECO:0007669"/>
    <property type="project" value="UniProtKB-KW"/>
</dbReference>